<reference evidence="2" key="1">
    <citation type="submission" date="2021-02" db="EMBL/GenBank/DDBJ databases">
        <title>Comparative genomics reveals that relaxation of natural selection precedes convergent phenotypic evolution of cavefish.</title>
        <authorList>
            <person name="Peng Z."/>
        </authorList>
    </citation>
    <scope>NUCLEOTIDE SEQUENCE</scope>
    <source>
        <tissue evidence="2">Muscle</tissue>
    </source>
</reference>
<protein>
    <submittedName>
        <fullName evidence="2">Uncharacterized protein</fullName>
    </submittedName>
</protein>
<comment type="caution">
    <text evidence="2">The sequence shown here is derived from an EMBL/GenBank/DDBJ whole genome shotgun (WGS) entry which is preliminary data.</text>
</comment>
<gene>
    <name evidence="2" type="ORF">IRJ41_000389</name>
</gene>
<name>A0A9W7T590_TRIRA</name>
<feature type="non-terminal residue" evidence="2">
    <location>
        <position position="1"/>
    </location>
</feature>
<feature type="compositionally biased region" description="Basic and acidic residues" evidence="1">
    <location>
        <begin position="25"/>
        <end position="44"/>
    </location>
</feature>
<evidence type="ECO:0000313" key="3">
    <source>
        <dbReference type="Proteomes" id="UP001059041"/>
    </source>
</evidence>
<keyword evidence="3" id="KW-1185">Reference proteome</keyword>
<evidence type="ECO:0000313" key="2">
    <source>
        <dbReference type="EMBL" id="KAI7790754.1"/>
    </source>
</evidence>
<sequence length="145" mass="16568">FQVSQRDATEKLADQVPTETFAAYRRLEKTSGDTHAQEKDETHKSSKGHVSEPAVACHISHECLRERETPPTAEMNTYQETEKSCSPSLPNLQTKVQHKTRRDSEFSVKMRDLPERSRPPTNIWTLALTRISSAFSQRFITVHCV</sequence>
<feature type="region of interest" description="Disordered" evidence="1">
    <location>
        <begin position="1"/>
        <end position="20"/>
    </location>
</feature>
<organism evidence="2 3">
    <name type="scientific">Triplophysa rosa</name>
    <name type="common">Cave loach</name>
    <dbReference type="NCBI Taxonomy" id="992332"/>
    <lineage>
        <taxon>Eukaryota</taxon>
        <taxon>Metazoa</taxon>
        <taxon>Chordata</taxon>
        <taxon>Craniata</taxon>
        <taxon>Vertebrata</taxon>
        <taxon>Euteleostomi</taxon>
        <taxon>Actinopterygii</taxon>
        <taxon>Neopterygii</taxon>
        <taxon>Teleostei</taxon>
        <taxon>Ostariophysi</taxon>
        <taxon>Cypriniformes</taxon>
        <taxon>Nemacheilidae</taxon>
        <taxon>Triplophysa</taxon>
    </lineage>
</organism>
<feature type="compositionally biased region" description="Polar residues" evidence="1">
    <location>
        <begin position="74"/>
        <end position="95"/>
    </location>
</feature>
<feature type="compositionally biased region" description="Basic and acidic residues" evidence="1">
    <location>
        <begin position="59"/>
        <end position="69"/>
    </location>
</feature>
<evidence type="ECO:0000256" key="1">
    <source>
        <dbReference type="SAM" id="MobiDB-lite"/>
    </source>
</evidence>
<proteinExistence type="predicted"/>
<dbReference type="EMBL" id="JAFHDT010000025">
    <property type="protein sequence ID" value="KAI7790754.1"/>
    <property type="molecule type" value="Genomic_DNA"/>
</dbReference>
<accession>A0A9W7T590</accession>
<dbReference type="AlphaFoldDB" id="A0A9W7T590"/>
<feature type="compositionally biased region" description="Basic and acidic residues" evidence="1">
    <location>
        <begin position="102"/>
        <end position="114"/>
    </location>
</feature>
<feature type="region of interest" description="Disordered" evidence="1">
    <location>
        <begin position="25"/>
        <end position="114"/>
    </location>
</feature>
<dbReference type="Proteomes" id="UP001059041">
    <property type="component" value="Linkage Group LG25"/>
</dbReference>